<dbReference type="OrthoDB" id="3797628at2759"/>
<dbReference type="EMBL" id="KB445555">
    <property type="protein sequence ID" value="EMC96138.1"/>
    <property type="molecule type" value="Genomic_DNA"/>
</dbReference>
<accession>M2MX63</accession>
<evidence type="ECO:0000259" key="4">
    <source>
        <dbReference type="PROSITE" id="PS00463"/>
    </source>
</evidence>
<protein>
    <recommendedName>
        <fullName evidence="4">Zn(2)-C6 fungal-type domain-containing protein</fullName>
    </recommendedName>
</protein>
<feature type="domain" description="Zn(2)-C6 fungal-type" evidence="4">
    <location>
        <begin position="422"/>
        <end position="451"/>
    </location>
</feature>
<evidence type="ECO:0000256" key="3">
    <source>
        <dbReference type="SAM" id="MobiDB-lite"/>
    </source>
</evidence>
<dbReference type="GO" id="GO:0008270">
    <property type="term" value="F:zinc ion binding"/>
    <property type="evidence" value="ECO:0007669"/>
    <property type="project" value="InterPro"/>
</dbReference>
<dbReference type="InterPro" id="IPR001138">
    <property type="entry name" value="Zn2Cys6_DnaBD"/>
</dbReference>
<evidence type="ECO:0000256" key="2">
    <source>
        <dbReference type="SAM" id="Coils"/>
    </source>
</evidence>
<feature type="compositionally biased region" description="Basic and acidic residues" evidence="3">
    <location>
        <begin position="391"/>
        <end position="409"/>
    </location>
</feature>
<feature type="coiled-coil region" evidence="2">
    <location>
        <begin position="239"/>
        <end position="266"/>
    </location>
</feature>
<dbReference type="PROSITE" id="PS00463">
    <property type="entry name" value="ZN2_CY6_FUNGAL_1"/>
    <property type="match status" value="1"/>
</dbReference>
<name>M2MX63_BAUPA</name>
<dbReference type="Gene3D" id="1.10.10.2360">
    <property type="match status" value="1"/>
</dbReference>
<dbReference type="Proteomes" id="UP000011761">
    <property type="component" value="Unassembled WGS sequence"/>
</dbReference>
<dbReference type="GeneID" id="19114587"/>
<dbReference type="RefSeq" id="XP_007676352.1">
    <property type="nucleotide sequence ID" value="XM_007678162.1"/>
</dbReference>
<evidence type="ECO:0000256" key="1">
    <source>
        <dbReference type="ARBA" id="ARBA00023242"/>
    </source>
</evidence>
<dbReference type="STRING" id="717646.M2MX63"/>
<keyword evidence="6" id="KW-1185">Reference proteome</keyword>
<evidence type="ECO:0000313" key="5">
    <source>
        <dbReference type="EMBL" id="EMC96138.1"/>
    </source>
</evidence>
<keyword evidence="1" id="KW-0539">Nucleus</keyword>
<sequence length="498" mass="55464">MQSRAQQYETPLPAQSAKCCTLSVTSTIERWPEFSLATVAPSFLDAGHADPAFIRSSKSPSTSFGHLKEDLQRTMDARRETDILHLELVACIEELPDGVKEIVVRLPKAVKAERQQYNAIQQRHDAERETDKLNLKLIARYEKLPHGAKEFGLQLPRVIEAEREQRDACQPKHCAGPLQLQNAEEISASTGQTLGHERRAWEADQQALQAVSHLGTIVHKLKAAQQSLDSEWQRLAVDRQALKEQRDAANEQFAEIERQKMEAENRDPNSRTQSRVVGTHAMPFQEVLEREMMAGGRMQHSQSITFQECYRGHSFEELRVEDYAQGRRFDNRNAQGCVFSKTAASVPEASCPQALVSANQPVQTSQSVLESYASQFPTVSGSPVQSPSPDSSKRPLPDSADQADKAPKQLKVDVNTSWPNLTCSNCHKTHVKCSAEATCQHCRQASASKSCSYRRCRKGIECTNRQCTMFHPSQVLDAKGQPRVASAFLGVTTSASLD</sequence>
<dbReference type="HOGENOM" id="CLU_547438_0_0_1"/>
<dbReference type="AlphaFoldDB" id="M2MX63"/>
<evidence type="ECO:0000313" key="6">
    <source>
        <dbReference type="Proteomes" id="UP000011761"/>
    </source>
</evidence>
<proteinExistence type="predicted"/>
<feature type="compositionally biased region" description="Polar residues" evidence="3">
    <location>
        <begin position="376"/>
        <end position="390"/>
    </location>
</feature>
<keyword evidence="2" id="KW-0175">Coiled coil</keyword>
<gene>
    <name evidence="5" type="ORF">BAUCODRAFT_464566</name>
</gene>
<organism evidence="5 6">
    <name type="scientific">Baudoinia panamericana (strain UAMH 10762)</name>
    <name type="common">Angels' share fungus</name>
    <name type="synonym">Baudoinia compniacensis (strain UAMH 10762)</name>
    <dbReference type="NCBI Taxonomy" id="717646"/>
    <lineage>
        <taxon>Eukaryota</taxon>
        <taxon>Fungi</taxon>
        <taxon>Dikarya</taxon>
        <taxon>Ascomycota</taxon>
        <taxon>Pezizomycotina</taxon>
        <taxon>Dothideomycetes</taxon>
        <taxon>Dothideomycetidae</taxon>
        <taxon>Mycosphaerellales</taxon>
        <taxon>Teratosphaeriaceae</taxon>
        <taxon>Baudoinia</taxon>
    </lineage>
</organism>
<dbReference type="KEGG" id="bcom:BAUCODRAFT_464566"/>
<reference evidence="5 6" key="1">
    <citation type="journal article" date="2012" name="PLoS Pathog.">
        <title>Diverse lifestyles and strategies of plant pathogenesis encoded in the genomes of eighteen Dothideomycetes fungi.</title>
        <authorList>
            <person name="Ohm R.A."/>
            <person name="Feau N."/>
            <person name="Henrissat B."/>
            <person name="Schoch C.L."/>
            <person name="Horwitz B.A."/>
            <person name="Barry K.W."/>
            <person name="Condon B.J."/>
            <person name="Copeland A.C."/>
            <person name="Dhillon B."/>
            <person name="Glaser F."/>
            <person name="Hesse C.N."/>
            <person name="Kosti I."/>
            <person name="LaButti K."/>
            <person name="Lindquist E.A."/>
            <person name="Lucas S."/>
            <person name="Salamov A.A."/>
            <person name="Bradshaw R.E."/>
            <person name="Ciuffetti L."/>
            <person name="Hamelin R.C."/>
            <person name="Kema G.H.J."/>
            <person name="Lawrence C."/>
            <person name="Scott J.A."/>
            <person name="Spatafora J.W."/>
            <person name="Turgeon B.G."/>
            <person name="de Wit P.J.G.M."/>
            <person name="Zhong S."/>
            <person name="Goodwin S.B."/>
            <person name="Grigoriev I.V."/>
        </authorList>
    </citation>
    <scope>NUCLEOTIDE SEQUENCE [LARGE SCALE GENOMIC DNA]</scope>
    <source>
        <strain evidence="5 6">UAMH 10762</strain>
    </source>
</reference>
<dbReference type="GO" id="GO:0000981">
    <property type="term" value="F:DNA-binding transcription factor activity, RNA polymerase II-specific"/>
    <property type="evidence" value="ECO:0007669"/>
    <property type="project" value="InterPro"/>
</dbReference>
<feature type="region of interest" description="Disordered" evidence="3">
    <location>
        <begin position="376"/>
        <end position="409"/>
    </location>
</feature>